<sequence>MTRKTILPGPRTFVAYLYHIRAYILVIAALWIFSSLIGATMALAMPEESQQFVEVISNQMKPLLSASQFDLMIGIFLNNTRASLLAMALGLGLGLLPLLIIFVNGLAMGLVIALSTMTAGPLFIAAALIPHGIIEVPVVAISAAIGLRFGHCVLMAILRQAVDLKKELIEGVSVFVVWLVPLLFVAAFVESYVTLALVYFLMG</sequence>
<feature type="transmembrane region" description="Helical" evidence="1">
    <location>
        <begin position="136"/>
        <end position="158"/>
    </location>
</feature>
<reference evidence="2 3" key="1">
    <citation type="journal article" date="2006" name="Science">
        <title>Genome of rice cluster I archaea -- the key methane producers in the rice rhizosphere.</title>
        <authorList>
            <person name="Erkel C."/>
            <person name="Kube M."/>
            <person name="Reinhardt R."/>
            <person name="Liesack W."/>
        </authorList>
    </citation>
    <scope>NUCLEOTIDE SEQUENCE [LARGE SCALE GENOMIC DNA]</scope>
    <source>
        <strain evidence="3">DSM 22066 / NBRC 105507 / MRE50</strain>
    </source>
</reference>
<dbReference type="EMBL" id="AM114193">
    <property type="protein sequence ID" value="CAJ36663.1"/>
    <property type="molecule type" value="Genomic_DNA"/>
</dbReference>
<dbReference type="Proteomes" id="UP000000663">
    <property type="component" value="Chromosome"/>
</dbReference>
<evidence type="ECO:0000313" key="2">
    <source>
        <dbReference type="EMBL" id="CAJ36663.1"/>
    </source>
</evidence>
<protein>
    <recommendedName>
        <fullName evidence="4">Stage II sporulation protein M</fullName>
    </recommendedName>
</protein>
<evidence type="ECO:0000313" key="3">
    <source>
        <dbReference type="Proteomes" id="UP000000663"/>
    </source>
</evidence>
<accession>Q0W4N0</accession>
<feature type="transmembrane region" description="Helical" evidence="1">
    <location>
        <begin position="20"/>
        <end position="44"/>
    </location>
</feature>
<dbReference type="KEGG" id="rci:RCIX1386"/>
<keyword evidence="1" id="KW-1133">Transmembrane helix</keyword>
<keyword evidence="3" id="KW-1185">Reference proteome</keyword>
<keyword evidence="1" id="KW-0812">Transmembrane</keyword>
<proteinExistence type="predicted"/>
<gene>
    <name evidence="2" type="ORF">RCIX1386</name>
</gene>
<feature type="transmembrane region" description="Helical" evidence="1">
    <location>
        <begin position="82"/>
        <end position="103"/>
    </location>
</feature>
<keyword evidence="1" id="KW-0472">Membrane</keyword>
<feature type="transmembrane region" description="Helical" evidence="1">
    <location>
        <begin position="178"/>
        <end position="202"/>
    </location>
</feature>
<name>Q0W4N0_METAR</name>
<organism evidence="2 3">
    <name type="scientific">Methanocella arvoryzae (strain DSM 22066 / NBRC 105507 / MRE50)</name>
    <dbReference type="NCBI Taxonomy" id="351160"/>
    <lineage>
        <taxon>Archaea</taxon>
        <taxon>Methanobacteriati</taxon>
        <taxon>Methanobacteriota</taxon>
        <taxon>Stenosarchaea group</taxon>
        <taxon>Methanomicrobia</taxon>
        <taxon>Methanocellales</taxon>
        <taxon>Methanocellaceae</taxon>
        <taxon>Methanocella</taxon>
    </lineage>
</organism>
<dbReference type="Pfam" id="PF01944">
    <property type="entry name" value="SpoIIM"/>
    <property type="match status" value="1"/>
</dbReference>
<dbReference type="PANTHER" id="PTHR35337">
    <property type="entry name" value="SLR1478 PROTEIN"/>
    <property type="match status" value="1"/>
</dbReference>
<evidence type="ECO:0000256" key="1">
    <source>
        <dbReference type="SAM" id="Phobius"/>
    </source>
</evidence>
<dbReference type="PANTHER" id="PTHR35337:SF1">
    <property type="entry name" value="SLR1478 PROTEIN"/>
    <property type="match status" value="1"/>
</dbReference>
<dbReference type="eggNOG" id="arCOG01994">
    <property type="taxonomic scope" value="Archaea"/>
</dbReference>
<evidence type="ECO:0008006" key="4">
    <source>
        <dbReference type="Google" id="ProtNLM"/>
    </source>
</evidence>
<dbReference type="AlphaFoldDB" id="Q0W4N0"/>
<feature type="transmembrane region" description="Helical" evidence="1">
    <location>
        <begin position="109"/>
        <end position="129"/>
    </location>
</feature>
<dbReference type="InterPro" id="IPR002798">
    <property type="entry name" value="SpoIIM-like"/>
</dbReference>
<dbReference type="STRING" id="351160.RCIX1386"/>